<reference evidence="3 4" key="1">
    <citation type="submission" date="2024-02" db="EMBL/GenBank/DDBJ databases">
        <title>Haloferula sargassicola NBRC 104335.</title>
        <authorList>
            <person name="Ichikawa N."/>
            <person name="Katano-Makiyama Y."/>
            <person name="Hidaka K."/>
        </authorList>
    </citation>
    <scope>NUCLEOTIDE SEQUENCE [LARGE SCALE GENOMIC DNA]</scope>
    <source>
        <strain evidence="3 4">NBRC 104335</strain>
    </source>
</reference>
<dbReference type="EMBL" id="BAABRI010000035">
    <property type="protein sequence ID" value="GAA5484780.1"/>
    <property type="molecule type" value="Genomic_DNA"/>
</dbReference>
<proteinExistence type="predicted"/>
<feature type="signal peptide" evidence="2">
    <location>
        <begin position="1"/>
        <end position="17"/>
    </location>
</feature>
<keyword evidence="4" id="KW-1185">Reference proteome</keyword>
<evidence type="ECO:0000256" key="1">
    <source>
        <dbReference type="SAM" id="MobiDB-lite"/>
    </source>
</evidence>
<feature type="compositionally biased region" description="Polar residues" evidence="1">
    <location>
        <begin position="51"/>
        <end position="61"/>
    </location>
</feature>
<evidence type="ECO:0000256" key="2">
    <source>
        <dbReference type="SAM" id="SignalP"/>
    </source>
</evidence>
<evidence type="ECO:0000313" key="3">
    <source>
        <dbReference type="EMBL" id="GAA5484780.1"/>
    </source>
</evidence>
<keyword evidence="2" id="KW-0732">Signal</keyword>
<protein>
    <recommendedName>
        <fullName evidence="5">Secreted protein</fullName>
    </recommendedName>
</protein>
<gene>
    <name evidence="3" type="ORF">Hsar01_04026</name>
</gene>
<dbReference type="RefSeq" id="WP_353568889.1">
    <property type="nucleotide sequence ID" value="NZ_BAABRI010000035.1"/>
</dbReference>
<dbReference type="Proteomes" id="UP001476282">
    <property type="component" value="Unassembled WGS sequence"/>
</dbReference>
<feature type="chain" id="PRO_5046022071" description="Secreted protein" evidence="2">
    <location>
        <begin position="18"/>
        <end position="61"/>
    </location>
</feature>
<sequence>MKHLWTFFLLVTGLAGACALFSCEKPADDPMTRPESPATEVAPSEPVPQPADTNEVNGDEQ</sequence>
<evidence type="ECO:0008006" key="5">
    <source>
        <dbReference type="Google" id="ProtNLM"/>
    </source>
</evidence>
<comment type="caution">
    <text evidence="3">The sequence shown here is derived from an EMBL/GenBank/DDBJ whole genome shotgun (WGS) entry which is preliminary data.</text>
</comment>
<accession>A0ABP9UU57</accession>
<name>A0ABP9UU57_9BACT</name>
<dbReference type="PROSITE" id="PS51257">
    <property type="entry name" value="PROKAR_LIPOPROTEIN"/>
    <property type="match status" value="1"/>
</dbReference>
<feature type="region of interest" description="Disordered" evidence="1">
    <location>
        <begin position="25"/>
        <end position="61"/>
    </location>
</feature>
<organism evidence="3 4">
    <name type="scientific">Haloferula sargassicola</name>
    <dbReference type="NCBI Taxonomy" id="490096"/>
    <lineage>
        <taxon>Bacteria</taxon>
        <taxon>Pseudomonadati</taxon>
        <taxon>Verrucomicrobiota</taxon>
        <taxon>Verrucomicrobiia</taxon>
        <taxon>Verrucomicrobiales</taxon>
        <taxon>Verrucomicrobiaceae</taxon>
        <taxon>Haloferula</taxon>
    </lineage>
</organism>
<evidence type="ECO:0000313" key="4">
    <source>
        <dbReference type="Proteomes" id="UP001476282"/>
    </source>
</evidence>